<accession>A0A1H9WY14</accession>
<proteinExistence type="predicted"/>
<sequence length="42" mass="4526">MKHLTRKIVQTLATLSNACPSREGGSCVYLLGRCLKCNGSES</sequence>
<gene>
    <name evidence="1" type="ORF">SAMN05421870_12513</name>
</gene>
<evidence type="ECO:0000313" key="1">
    <source>
        <dbReference type="EMBL" id="SES38709.1"/>
    </source>
</evidence>
<dbReference type="RefSeq" id="WP_275435259.1">
    <property type="nucleotide sequence ID" value="NZ_FOGO01000025.1"/>
</dbReference>
<keyword evidence="2" id="KW-1185">Reference proteome</keyword>
<reference evidence="2" key="1">
    <citation type="submission" date="2016-10" db="EMBL/GenBank/DDBJ databases">
        <authorList>
            <person name="Varghese N."/>
            <person name="Submissions S."/>
        </authorList>
    </citation>
    <scope>NUCLEOTIDE SEQUENCE [LARGE SCALE GENOMIC DNA]</scope>
    <source>
        <strain evidence="2">CGMCC 4.6825</strain>
    </source>
</reference>
<name>A0A1H9WY14_9ACTN</name>
<organism evidence="1 2">
    <name type="scientific">Streptomyces qinglanensis</name>
    <dbReference type="NCBI Taxonomy" id="943816"/>
    <lineage>
        <taxon>Bacteria</taxon>
        <taxon>Bacillati</taxon>
        <taxon>Actinomycetota</taxon>
        <taxon>Actinomycetes</taxon>
        <taxon>Kitasatosporales</taxon>
        <taxon>Streptomycetaceae</taxon>
        <taxon>Streptomyces</taxon>
    </lineage>
</organism>
<dbReference type="EMBL" id="FOGO01000025">
    <property type="protein sequence ID" value="SES38709.1"/>
    <property type="molecule type" value="Genomic_DNA"/>
</dbReference>
<dbReference type="Proteomes" id="UP000182841">
    <property type="component" value="Unassembled WGS sequence"/>
</dbReference>
<dbReference type="AlphaFoldDB" id="A0A1H9WY14"/>
<evidence type="ECO:0000313" key="2">
    <source>
        <dbReference type="Proteomes" id="UP000182841"/>
    </source>
</evidence>
<protein>
    <submittedName>
        <fullName evidence="1">Uncharacterized protein</fullName>
    </submittedName>
</protein>